<keyword evidence="2" id="KW-1185">Reference proteome</keyword>
<protein>
    <submittedName>
        <fullName evidence="1">Uncharacterized protein</fullName>
    </submittedName>
</protein>
<organism evidence="1 2">
    <name type="scientific">Trapa natans</name>
    <name type="common">Water chestnut</name>
    <dbReference type="NCBI Taxonomy" id="22666"/>
    <lineage>
        <taxon>Eukaryota</taxon>
        <taxon>Viridiplantae</taxon>
        <taxon>Streptophyta</taxon>
        <taxon>Embryophyta</taxon>
        <taxon>Tracheophyta</taxon>
        <taxon>Spermatophyta</taxon>
        <taxon>Magnoliopsida</taxon>
        <taxon>eudicotyledons</taxon>
        <taxon>Gunneridae</taxon>
        <taxon>Pentapetalae</taxon>
        <taxon>rosids</taxon>
        <taxon>malvids</taxon>
        <taxon>Myrtales</taxon>
        <taxon>Lythraceae</taxon>
        <taxon>Trapa</taxon>
    </lineage>
</organism>
<dbReference type="AlphaFoldDB" id="A0AAN7KSS6"/>
<sequence length="126" mass="13678">MELRCVVSLMRLHSIIASARLRSNLAVESQQVNISGRAVVGTPEQDEVLEFLKDQPMKSERVMELGVSLHSELSSVFGSGMLGGREDLNKELLDSVAVGSRAKASASRTSSIRDSTLYAKLSITLE</sequence>
<name>A0AAN7KSS6_TRANT</name>
<gene>
    <name evidence="1" type="ORF">SAY86_014482</name>
</gene>
<evidence type="ECO:0000313" key="1">
    <source>
        <dbReference type="EMBL" id="KAK4772707.1"/>
    </source>
</evidence>
<dbReference type="EMBL" id="JAXQNO010000020">
    <property type="protein sequence ID" value="KAK4772707.1"/>
    <property type="molecule type" value="Genomic_DNA"/>
</dbReference>
<accession>A0AAN7KSS6</accession>
<evidence type="ECO:0000313" key="2">
    <source>
        <dbReference type="Proteomes" id="UP001346149"/>
    </source>
</evidence>
<comment type="caution">
    <text evidence="1">The sequence shown here is derived from an EMBL/GenBank/DDBJ whole genome shotgun (WGS) entry which is preliminary data.</text>
</comment>
<proteinExistence type="predicted"/>
<dbReference type="Proteomes" id="UP001346149">
    <property type="component" value="Unassembled WGS sequence"/>
</dbReference>
<reference evidence="1 2" key="1">
    <citation type="journal article" date="2023" name="Hortic Res">
        <title>Pangenome of water caltrop reveals structural variations and asymmetric subgenome divergence after allopolyploidization.</title>
        <authorList>
            <person name="Zhang X."/>
            <person name="Chen Y."/>
            <person name="Wang L."/>
            <person name="Yuan Y."/>
            <person name="Fang M."/>
            <person name="Shi L."/>
            <person name="Lu R."/>
            <person name="Comes H.P."/>
            <person name="Ma Y."/>
            <person name="Chen Y."/>
            <person name="Huang G."/>
            <person name="Zhou Y."/>
            <person name="Zheng Z."/>
            <person name="Qiu Y."/>
        </authorList>
    </citation>
    <scope>NUCLEOTIDE SEQUENCE [LARGE SCALE GENOMIC DNA]</scope>
    <source>
        <strain evidence="1">F231</strain>
    </source>
</reference>